<gene>
    <name evidence="1" type="ORF">GGR15_002219</name>
</gene>
<dbReference type="AlphaFoldDB" id="A0A7X5YCI8"/>
<comment type="caution">
    <text evidence="1">The sequence shown here is derived from an EMBL/GenBank/DDBJ whole genome shotgun (WGS) entry which is preliminary data.</text>
</comment>
<evidence type="ECO:0000313" key="1">
    <source>
        <dbReference type="EMBL" id="NJC18592.1"/>
    </source>
</evidence>
<dbReference type="Proteomes" id="UP000576368">
    <property type="component" value="Unassembled WGS sequence"/>
</dbReference>
<dbReference type="EMBL" id="JAATLI010000007">
    <property type="protein sequence ID" value="NJC18592.1"/>
    <property type="molecule type" value="Genomic_DNA"/>
</dbReference>
<organism evidence="1 2">
    <name type="scientific">Butyricimonas paravirosa</name>
    <dbReference type="NCBI Taxonomy" id="1472417"/>
    <lineage>
        <taxon>Bacteria</taxon>
        <taxon>Pseudomonadati</taxon>
        <taxon>Bacteroidota</taxon>
        <taxon>Bacteroidia</taxon>
        <taxon>Bacteroidales</taxon>
        <taxon>Odoribacteraceae</taxon>
        <taxon>Butyricimonas</taxon>
    </lineage>
</organism>
<protein>
    <submittedName>
        <fullName evidence="1">Uncharacterized protein</fullName>
    </submittedName>
</protein>
<reference evidence="1 2" key="1">
    <citation type="submission" date="2020-03" db="EMBL/GenBank/DDBJ databases">
        <title>Genomic Encyclopedia of Type Strains, Phase IV (KMG-IV): sequencing the most valuable type-strain genomes for metagenomic binning, comparative biology and taxonomic classification.</title>
        <authorList>
            <person name="Goeker M."/>
        </authorList>
    </citation>
    <scope>NUCLEOTIDE SEQUENCE [LARGE SCALE GENOMIC DNA]</scope>
    <source>
        <strain evidence="1 2">DSM 105722</strain>
    </source>
</reference>
<sequence length="46" mass="5119">MRNLTCNMYIKIEPQLGAQLEGRQMACVEIIEKGDDIIAPQAGDQL</sequence>
<evidence type="ECO:0000313" key="2">
    <source>
        <dbReference type="Proteomes" id="UP000576368"/>
    </source>
</evidence>
<name>A0A7X5YCI8_9BACT</name>
<proteinExistence type="predicted"/>
<accession>A0A7X5YCI8</accession>